<feature type="transmembrane region" description="Helical" evidence="1">
    <location>
        <begin position="48"/>
        <end position="70"/>
    </location>
</feature>
<gene>
    <name evidence="2" type="ORF">KME32_06170</name>
</gene>
<keyword evidence="1" id="KW-1133">Transmembrane helix</keyword>
<reference evidence="2" key="2">
    <citation type="journal article" date="2022" name="Microbiol. Resour. Announc.">
        <title>Metagenome Sequencing to Explore Phylogenomics of Terrestrial Cyanobacteria.</title>
        <authorList>
            <person name="Ward R.D."/>
            <person name="Stajich J.E."/>
            <person name="Johansen J.R."/>
            <person name="Huntemann M."/>
            <person name="Clum A."/>
            <person name="Foster B."/>
            <person name="Foster B."/>
            <person name="Roux S."/>
            <person name="Palaniappan K."/>
            <person name="Varghese N."/>
            <person name="Mukherjee S."/>
            <person name="Reddy T.B.K."/>
            <person name="Daum C."/>
            <person name="Copeland A."/>
            <person name="Chen I.A."/>
            <person name="Ivanova N.N."/>
            <person name="Kyrpides N.C."/>
            <person name="Shapiro N."/>
            <person name="Eloe-Fadrosh E.A."/>
            <person name="Pietrasiak N."/>
        </authorList>
    </citation>
    <scope>NUCLEOTIDE SEQUENCE</scope>
    <source>
        <strain evidence="2">JT2-VF2</strain>
    </source>
</reference>
<organism evidence="2 3">
    <name type="scientific">Mojavia pulchra JT2-VF2</name>
    <dbReference type="NCBI Taxonomy" id="287848"/>
    <lineage>
        <taxon>Bacteria</taxon>
        <taxon>Bacillati</taxon>
        <taxon>Cyanobacteriota</taxon>
        <taxon>Cyanophyceae</taxon>
        <taxon>Nostocales</taxon>
        <taxon>Nostocaceae</taxon>
    </lineage>
</organism>
<keyword evidence="1" id="KW-0812">Transmembrane</keyword>
<feature type="transmembrane region" description="Helical" evidence="1">
    <location>
        <begin position="76"/>
        <end position="98"/>
    </location>
</feature>
<reference evidence="2" key="1">
    <citation type="submission" date="2021-05" db="EMBL/GenBank/DDBJ databases">
        <authorList>
            <person name="Pietrasiak N."/>
            <person name="Ward R."/>
            <person name="Stajich J.E."/>
            <person name="Kurbessoian T."/>
        </authorList>
    </citation>
    <scope>NUCLEOTIDE SEQUENCE</scope>
    <source>
        <strain evidence="2">JT2-VF2</strain>
    </source>
</reference>
<evidence type="ECO:0000256" key="1">
    <source>
        <dbReference type="SAM" id="Phobius"/>
    </source>
</evidence>
<keyword evidence="1" id="KW-0472">Membrane</keyword>
<evidence type="ECO:0000313" key="2">
    <source>
        <dbReference type="EMBL" id="MBW4560737.1"/>
    </source>
</evidence>
<dbReference type="AlphaFoldDB" id="A0A951PVR4"/>
<dbReference type="Proteomes" id="UP000715781">
    <property type="component" value="Unassembled WGS sequence"/>
</dbReference>
<comment type="caution">
    <text evidence="2">The sequence shown here is derived from an EMBL/GenBank/DDBJ whole genome shotgun (WGS) entry which is preliminary data.</text>
</comment>
<evidence type="ECO:0000313" key="3">
    <source>
        <dbReference type="Proteomes" id="UP000715781"/>
    </source>
</evidence>
<name>A0A951PVR4_9NOST</name>
<dbReference type="EMBL" id="JAHHHN010000003">
    <property type="protein sequence ID" value="MBW4560737.1"/>
    <property type="molecule type" value="Genomic_DNA"/>
</dbReference>
<accession>A0A951PVR4</accession>
<sequence length="300" mass="34321">MPIELKQFRENLIYATKAKTAIVMADLQELAALDNFAELQQNKFNKLALYYFLAVVAVIILFVIVSTFQVDAGGLALVKIVLFLTGNGLAIACIYNLVKSSKFSNLNISNYRYELTNRVLQMLSRDMEEDKEIELKLSFKPIVIPENKIETIAHPYKENWKIDKHQHEWLQLKGQFLDKTRFALSATELSKTQYGWKRSRSGKSKYKSKTNSVGLDVVLTLNYPQRRYGAVKVLQNEVTDAVKLPKLSYMKGLKVTEKAIHMAVRIAPQVATNQEEIYQTITMMFLSLYQVLNLAKILAK</sequence>
<protein>
    <submittedName>
        <fullName evidence="2">Uncharacterized protein</fullName>
    </submittedName>
</protein>
<proteinExistence type="predicted"/>